<dbReference type="AlphaFoldDB" id="A0A920CJF7"/>
<feature type="transmembrane region" description="Helical" evidence="1">
    <location>
        <begin position="21"/>
        <end position="42"/>
    </location>
</feature>
<feature type="transmembrane region" description="Helical" evidence="1">
    <location>
        <begin position="48"/>
        <end position="69"/>
    </location>
</feature>
<feature type="transmembrane region" description="Helical" evidence="1">
    <location>
        <begin position="225"/>
        <end position="246"/>
    </location>
</feature>
<evidence type="ECO:0000313" key="2">
    <source>
        <dbReference type="EMBL" id="GIO42716.1"/>
    </source>
</evidence>
<organism evidence="2 3">
    <name type="scientific">Paenibacillus apis</name>
    <dbReference type="NCBI Taxonomy" id="1792174"/>
    <lineage>
        <taxon>Bacteria</taxon>
        <taxon>Bacillati</taxon>
        <taxon>Bacillota</taxon>
        <taxon>Bacilli</taxon>
        <taxon>Bacillales</taxon>
        <taxon>Paenibacillaceae</taxon>
        <taxon>Paenibacillus</taxon>
    </lineage>
</organism>
<evidence type="ECO:0000313" key="3">
    <source>
        <dbReference type="Proteomes" id="UP000678895"/>
    </source>
</evidence>
<keyword evidence="1" id="KW-0472">Membrane</keyword>
<feature type="transmembrane region" description="Helical" evidence="1">
    <location>
        <begin position="137"/>
        <end position="161"/>
    </location>
</feature>
<keyword evidence="1" id="KW-1133">Transmembrane helix</keyword>
<reference evidence="2" key="1">
    <citation type="submission" date="2021-03" db="EMBL/GenBank/DDBJ databases">
        <title>Antimicrobial resistance genes in bacteria isolated from Japanese honey, and their potential for conferring macrolide and lincosamide resistance in the American foulbrood pathogen Paenibacillus larvae.</title>
        <authorList>
            <person name="Okamoto M."/>
            <person name="Kumagai M."/>
            <person name="Kanamori H."/>
            <person name="Takamatsu D."/>
        </authorList>
    </citation>
    <scope>NUCLEOTIDE SEQUENCE</scope>
    <source>
        <strain evidence="2">J41TS4</strain>
    </source>
</reference>
<name>A0A920CJF7_9BACL</name>
<comment type="caution">
    <text evidence="2">The sequence shown here is derived from an EMBL/GenBank/DDBJ whole genome shotgun (WGS) entry which is preliminary data.</text>
</comment>
<dbReference type="RefSeq" id="WP_044477551.1">
    <property type="nucleotide sequence ID" value="NZ_BORS01000007.1"/>
</dbReference>
<keyword evidence="1" id="KW-0812">Transmembrane</keyword>
<dbReference type="PANTHER" id="PTHR36832:SF2">
    <property type="entry name" value="INTEGRAL MEMBRANE PROTEIN"/>
    <property type="match status" value="1"/>
</dbReference>
<keyword evidence="3" id="KW-1185">Reference proteome</keyword>
<dbReference type="Pfam" id="PF06182">
    <property type="entry name" value="ABC2_membrane_6"/>
    <property type="match status" value="1"/>
</dbReference>
<sequence length="258" mass="29102">MLYFTLASKAYARNLQYRGAHLIHNLASAMFGFIYASIWIGVGDHASLGTYGIQGMVSYISFTQAALWVTSFITNGLGIPQSVRTGHISLDLMRPVHLFSHLMAREWGQIAYQFIYKSIPIYLIYVLVFSLQLPMQWTTYCLTALSLVGASYLAICMNYLIGISALWTTESSWLYWGNHALINLLSGFFIPLEWLPNGLEKLAWISPYPYLLYVPTSLYLERGDISWLGGTLIWCVLMTGVCLLATRVVRRKVEVQGG</sequence>
<protein>
    <submittedName>
        <fullName evidence="2">ABC transporter permease</fullName>
    </submittedName>
</protein>
<dbReference type="Proteomes" id="UP000678895">
    <property type="component" value="Unassembled WGS sequence"/>
</dbReference>
<dbReference type="InterPro" id="IPR010390">
    <property type="entry name" value="ABC-2_transporter-like"/>
</dbReference>
<dbReference type="EMBL" id="BORS01000007">
    <property type="protein sequence ID" value="GIO42716.1"/>
    <property type="molecule type" value="Genomic_DNA"/>
</dbReference>
<evidence type="ECO:0000256" key="1">
    <source>
        <dbReference type="SAM" id="Phobius"/>
    </source>
</evidence>
<feature type="transmembrane region" description="Helical" evidence="1">
    <location>
        <begin position="173"/>
        <end position="192"/>
    </location>
</feature>
<gene>
    <name evidence="2" type="ORF">J41TS4_24740</name>
</gene>
<feature type="transmembrane region" description="Helical" evidence="1">
    <location>
        <begin position="110"/>
        <end position="131"/>
    </location>
</feature>
<dbReference type="PANTHER" id="PTHR36832">
    <property type="entry name" value="SLR1174 PROTEIN-RELATED"/>
    <property type="match status" value="1"/>
</dbReference>
<proteinExistence type="predicted"/>
<accession>A0A920CJF7</accession>